<keyword evidence="3" id="KW-1185">Reference proteome</keyword>
<dbReference type="Proteomes" id="UP000664844">
    <property type="component" value="Unassembled WGS sequence"/>
</dbReference>
<comment type="caution">
    <text evidence="2">The sequence shown here is derived from an EMBL/GenBank/DDBJ whole genome shotgun (WGS) entry which is preliminary data.</text>
</comment>
<dbReference type="InterPro" id="IPR052179">
    <property type="entry name" value="DD-CPase-like"/>
</dbReference>
<dbReference type="InterPro" id="IPR009045">
    <property type="entry name" value="Zn_M74/Hedgehog-like"/>
</dbReference>
<dbReference type="Gene3D" id="3.30.1380.10">
    <property type="match status" value="1"/>
</dbReference>
<organism evidence="2 3">
    <name type="scientific">Phormidium pseudopriestleyi FRX01</name>
    <dbReference type="NCBI Taxonomy" id="1759528"/>
    <lineage>
        <taxon>Bacteria</taxon>
        <taxon>Bacillati</taxon>
        <taxon>Cyanobacteriota</taxon>
        <taxon>Cyanophyceae</taxon>
        <taxon>Oscillatoriophycideae</taxon>
        <taxon>Oscillatoriales</taxon>
        <taxon>Oscillatoriaceae</taxon>
        <taxon>Phormidium</taxon>
    </lineage>
</organism>
<protein>
    <submittedName>
        <fullName evidence="2">M15 family metallopeptidase</fullName>
    </submittedName>
</protein>
<proteinExistence type="predicted"/>
<evidence type="ECO:0000259" key="1">
    <source>
        <dbReference type="Pfam" id="PF02557"/>
    </source>
</evidence>
<dbReference type="CDD" id="cd14852">
    <property type="entry name" value="LD-carboxypeptidase"/>
    <property type="match status" value="1"/>
</dbReference>
<sequence>MTIASYGEDIYQRFEYLDSDAAKALMKLIYSARNDGVWIVSVSAFRDVERQRLLFENQVERRGSIEAASKISAPPGYSEHHTGLTVDLADGRFPKQDITSQFENTDAFRWLQKNAEKFGFEMSFPAENKQGVMYEPWHWRFVGSENARAIFAKAKNLF</sequence>
<gene>
    <name evidence="2" type="ORF">J0895_24530</name>
</gene>
<dbReference type="InterPro" id="IPR058193">
    <property type="entry name" value="VanY/YodJ_core_dom"/>
</dbReference>
<name>A0ABS3FYH6_9CYAN</name>
<accession>A0ABS3FYH6</accession>
<dbReference type="Pfam" id="PF02557">
    <property type="entry name" value="VanY"/>
    <property type="match status" value="1"/>
</dbReference>
<dbReference type="InterPro" id="IPR003709">
    <property type="entry name" value="VanY-like_core_dom"/>
</dbReference>
<feature type="domain" description="D-alanyl-D-alanine carboxypeptidase-like core" evidence="1">
    <location>
        <begin position="16"/>
        <end position="143"/>
    </location>
</feature>
<evidence type="ECO:0000313" key="3">
    <source>
        <dbReference type="Proteomes" id="UP000664844"/>
    </source>
</evidence>
<dbReference type="SUPFAM" id="SSF55166">
    <property type="entry name" value="Hedgehog/DD-peptidase"/>
    <property type="match status" value="1"/>
</dbReference>
<evidence type="ECO:0000313" key="2">
    <source>
        <dbReference type="EMBL" id="MBO0352190.1"/>
    </source>
</evidence>
<reference evidence="2 3" key="1">
    <citation type="submission" date="2021-03" db="EMBL/GenBank/DDBJ databases">
        <title>Metabolic Capacity of the Antarctic Cyanobacterium Phormidium pseudopriestleyi that Sustains Oxygenic Photosynthesis in the Presence of Hydrogen Sulfide.</title>
        <authorList>
            <person name="Lumian J.E."/>
            <person name="Jungblut A.D."/>
            <person name="Dillon M.L."/>
            <person name="Hawes I."/>
            <person name="Doran P.T."/>
            <person name="Mackey T.J."/>
            <person name="Dick G.J."/>
            <person name="Grettenberger C.L."/>
            <person name="Sumner D.Y."/>
        </authorList>
    </citation>
    <scope>NUCLEOTIDE SEQUENCE [LARGE SCALE GENOMIC DNA]</scope>
    <source>
        <strain evidence="2 3">FRX01</strain>
    </source>
</reference>
<dbReference type="PANTHER" id="PTHR34385">
    <property type="entry name" value="D-ALANYL-D-ALANINE CARBOXYPEPTIDASE"/>
    <property type="match status" value="1"/>
</dbReference>
<dbReference type="PANTHER" id="PTHR34385:SF1">
    <property type="entry name" value="PEPTIDOGLYCAN L-ALANYL-D-GLUTAMATE ENDOPEPTIDASE CWLK"/>
    <property type="match status" value="1"/>
</dbReference>
<dbReference type="EMBL" id="JAFLQW010000653">
    <property type="protein sequence ID" value="MBO0352190.1"/>
    <property type="molecule type" value="Genomic_DNA"/>
</dbReference>